<proteinExistence type="predicted"/>
<dbReference type="STRING" id="44251.PDUR_10730"/>
<reference evidence="1 2" key="1">
    <citation type="submission" date="2014-08" db="EMBL/GenBank/DDBJ databases">
        <title>Comparative genomics of the Paenibacillus odorifer group.</title>
        <authorList>
            <person name="den Bakker H.C."/>
            <person name="Tsai Y.-C."/>
            <person name="Martin N."/>
            <person name="Korlach J."/>
            <person name="Wiedmann M."/>
        </authorList>
    </citation>
    <scope>NUCLEOTIDE SEQUENCE [LARGE SCALE GENOMIC DNA]</scope>
    <source>
        <strain evidence="1 2">DSM 1735</strain>
    </source>
</reference>
<dbReference type="PANTHER" id="PTHR38460:SF1">
    <property type="entry name" value="TAUTOMERASE YOLI-RELATED"/>
    <property type="match status" value="1"/>
</dbReference>
<keyword evidence="2" id="KW-1185">Reference proteome</keyword>
<name>A0A089HK53_PAEDU</name>
<dbReference type="Proteomes" id="UP000029409">
    <property type="component" value="Chromosome"/>
</dbReference>
<evidence type="ECO:0000313" key="1">
    <source>
        <dbReference type="EMBL" id="AIQ12336.1"/>
    </source>
</evidence>
<dbReference type="Pfam" id="PF14552">
    <property type="entry name" value="Tautomerase_2"/>
    <property type="match status" value="1"/>
</dbReference>
<gene>
    <name evidence="1" type="ORF">PDUR_10730</name>
</gene>
<dbReference type="OrthoDB" id="9804765at2"/>
<sequence>MPFVRVSYLEHQYGTHQLPIISRAIMGALIQHFNVPEDDYFQVFHAHTASEFYYSRNYLDLERSDGLLYIQITLKSGRSTEQKISFYGKLAELLSNTLKMRKEDVFVVLVDTEFEDWSFGNGIAQMIERPVKKGSYKNEASNN</sequence>
<dbReference type="AlphaFoldDB" id="A0A089HK53"/>
<dbReference type="Gene3D" id="3.30.429.10">
    <property type="entry name" value="Macrophage Migration Inhibitory Factor"/>
    <property type="match status" value="1"/>
</dbReference>
<dbReference type="EMBL" id="CP009288">
    <property type="protein sequence ID" value="AIQ12336.1"/>
    <property type="molecule type" value="Genomic_DNA"/>
</dbReference>
<protein>
    <submittedName>
        <fullName evidence="1">Tautomerase</fullName>
    </submittedName>
</protein>
<dbReference type="InterPro" id="IPR014347">
    <property type="entry name" value="Tautomerase/MIF_sf"/>
</dbReference>
<dbReference type="eggNOG" id="COG1942">
    <property type="taxonomic scope" value="Bacteria"/>
</dbReference>
<dbReference type="InterPro" id="IPR037479">
    <property type="entry name" value="Tauto_MSAD"/>
</dbReference>
<dbReference type="PANTHER" id="PTHR38460">
    <property type="entry name" value="TAUTOMERASE YOLI-RELATED"/>
    <property type="match status" value="1"/>
</dbReference>
<dbReference type="SUPFAM" id="SSF55331">
    <property type="entry name" value="Tautomerase/MIF"/>
    <property type="match status" value="1"/>
</dbReference>
<evidence type="ECO:0000313" key="2">
    <source>
        <dbReference type="Proteomes" id="UP000029409"/>
    </source>
</evidence>
<dbReference type="KEGG" id="pdu:PDUR_10730"/>
<dbReference type="RefSeq" id="WP_042206196.1">
    <property type="nucleotide sequence ID" value="NZ_CP009288.1"/>
</dbReference>
<accession>A0A089HK53</accession>
<organism evidence="1 2">
    <name type="scientific">Paenibacillus durus</name>
    <name type="common">Paenibacillus azotofixans</name>
    <dbReference type="NCBI Taxonomy" id="44251"/>
    <lineage>
        <taxon>Bacteria</taxon>
        <taxon>Bacillati</taxon>
        <taxon>Bacillota</taxon>
        <taxon>Bacilli</taxon>
        <taxon>Bacillales</taxon>
        <taxon>Paenibacillaceae</taxon>
        <taxon>Paenibacillus</taxon>
    </lineage>
</organism>